<dbReference type="Pfam" id="PF13715">
    <property type="entry name" value="CarbopepD_reg_2"/>
    <property type="match status" value="1"/>
</dbReference>
<dbReference type="EMBL" id="SUME01000001">
    <property type="protein sequence ID" value="TJZ62955.1"/>
    <property type="molecule type" value="Genomic_DNA"/>
</dbReference>
<gene>
    <name evidence="11" type="ORF">FAZ15_01245</name>
</gene>
<evidence type="ECO:0000256" key="2">
    <source>
        <dbReference type="ARBA" id="ARBA00022448"/>
    </source>
</evidence>
<keyword evidence="2 7" id="KW-0813">Transport</keyword>
<dbReference type="NCBIfam" id="TIGR04057">
    <property type="entry name" value="SusC_RagA_signa"/>
    <property type="match status" value="1"/>
</dbReference>
<proteinExistence type="inferred from homology"/>
<comment type="subcellular location">
    <subcellularLocation>
        <location evidence="1 7">Cell outer membrane</location>
        <topology evidence="1 7">Multi-pass membrane protein</topology>
    </subcellularLocation>
</comment>
<dbReference type="InterPro" id="IPR023997">
    <property type="entry name" value="TonB-dep_OMP_SusC/RagA_CS"/>
</dbReference>
<evidence type="ECO:0000256" key="5">
    <source>
        <dbReference type="ARBA" id="ARBA00023136"/>
    </source>
</evidence>
<feature type="domain" description="Protein FecR C-terminal" evidence="10">
    <location>
        <begin position="41"/>
        <end position="107"/>
    </location>
</feature>
<dbReference type="InterPro" id="IPR008969">
    <property type="entry name" value="CarboxyPept-like_regulatory"/>
</dbReference>
<evidence type="ECO:0000259" key="9">
    <source>
        <dbReference type="Pfam" id="PF07715"/>
    </source>
</evidence>
<evidence type="ECO:0000313" key="12">
    <source>
        <dbReference type="Proteomes" id="UP000306808"/>
    </source>
</evidence>
<dbReference type="NCBIfam" id="TIGR04056">
    <property type="entry name" value="OMP_RagA_SusC"/>
    <property type="match status" value="1"/>
</dbReference>
<dbReference type="OrthoDB" id="9768177at2"/>
<dbReference type="Gene3D" id="2.60.40.1120">
    <property type="entry name" value="Carboxypeptidase-like, regulatory domain"/>
    <property type="match status" value="1"/>
</dbReference>
<dbReference type="Proteomes" id="UP000306808">
    <property type="component" value="Unassembled WGS sequence"/>
</dbReference>
<keyword evidence="5 7" id="KW-0472">Membrane</keyword>
<dbReference type="SUPFAM" id="SSF56935">
    <property type="entry name" value="Porins"/>
    <property type="match status" value="1"/>
</dbReference>
<evidence type="ECO:0000256" key="4">
    <source>
        <dbReference type="ARBA" id="ARBA00022692"/>
    </source>
</evidence>
<dbReference type="InterPro" id="IPR023996">
    <property type="entry name" value="TonB-dep_OMP_SusC/RagA"/>
</dbReference>
<dbReference type="RefSeq" id="WP_136899335.1">
    <property type="nucleotide sequence ID" value="NZ_SUME01000001.1"/>
</dbReference>
<dbReference type="AlphaFoldDB" id="A0A4U0P6A1"/>
<dbReference type="Gene3D" id="2.40.170.20">
    <property type="entry name" value="TonB-dependent receptor, beta-barrel domain"/>
    <property type="match status" value="1"/>
</dbReference>
<dbReference type="InterPro" id="IPR032508">
    <property type="entry name" value="FecR_C"/>
</dbReference>
<dbReference type="Pfam" id="PF07715">
    <property type="entry name" value="Plug"/>
    <property type="match status" value="1"/>
</dbReference>
<dbReference type="InterPro" id="IPR012910">
    <property type="entry name" value="Plug_dom"/>
</dbReference>
<dbReference type="Gene3D" id="2.170.130.10">
    <property type="entry name" value="TonB-dependent receptor, plug domain"/>
    <property type="match status" value="1"/>
</dbReference>
<reference evidence="11 12" key="1">
    <citation type="submission" date="2019-04" db="EMBL/GenBank/DDBJ databases">
        <title>Sphingobacterium olei sp. nov., isolated from oil-contaminated soil.</title>
        <authorList>
            <person name="Liu B."/>
        </authorList>
    </citation>
    <scope>NUCLEOTIDE SEQUENCE [LARGE SCALE GENOMIC DNA]</scope>
    <source>
        <strain evidence="11 12">HAL-9</strain>
    </source>
</reference>
<keyword evidence="6 7" id="KW-0998">Cell outer membrane</keyword>
<keyword evidence="3 7" id="KW-1134">Transmembrane beta strand</keyword>
<dbReference type="SUPFAM" id="SSF49464">
    <property type="entry name" value="Carboxypeptidase regulatory domain-like"/>
    <property type="match status" value="1"/>
</dbReference>
<dbReference type="GO" id="GO:0009279">
    <property type="term" value="C:cell outer membrane"/>
    <property type="evidence" value="ECO:0007669"/>
    <property type="project" value="UniProtKB-SubCell"/>
</dbReference>
<feature type="domain" description="TonB-dependent receptor plug" evidence="9">
    <location>
        <begin position="226"/>
        <end position="350"/>
    </location>
</feature>
<evidence type="ECO:0000256" key="6">
    <source>
        <dbReference type="ARBA" id="ARBA00023237"/>
    </source>
</evidence>
<evidence type="ECO:0000256" key="8">
    <source>
        <dbReference type="SAM" id="SignalP"/>
    </source>
</evidence>
<dbReference type="Pfam" id="PF16344">
    <property type="entry name" value="FecR_C"/>
    <property type="match status" value="1"/>
</dbReference>
<feature type="signal peptide" evidence="8">
    <location>
        <begin position="1"/>
        <end position="28"/>
    </location>
</feature>
<evidence type="ECO:0000256" key="7">
    <source>
        <dbReference type="PROSITE-ProRule" id="PRU01360"/>
    </source>
</evidence>
<organism evidence="11 12">
    <name type="scientific">Sphingobacterium olei</name>
    <dbReference type="NCBI Taxonomy" id="2571155"/>
    <lineage>
        <taxon>Bacteria</taxon>
        <taxon>Pseudomonadati</taxon>
        <taxon>Bacteroidota</taxon>
        <taxon>Sphingobacteriia</taxon>
        <taxon>Sphingobacteriales</taxon>
        <taxon>Sphingobacteriaceae</taxon>
        <taxon>Sphingobacterium</taxon>
    </lineage>
</organism>
<keyword evidence="12" id="KW-1185">Reference proteome</keyword>
<comment type="similarity">
    <text evidence="7">Belongs to the TonB-dependent receptor family.</text>
</comment>
<evidence type="ECO:0000313" key="11">
    <source>
        <dbReference type="EMBL" id="TJZ62955.1"/>
    </source>
</evidence>
<protein>
    <submittedName>
        <fullName evidence="11">SusC/RagA family TonB-linked outer membrane protein</fullName>
    </submittedName>
</protein>
<keyword evidence="8" id="KW-0732">Signal</keyword>
<comment type="caution">
    <text evidence="11">The sequence shown here is derived from an EMBL/GenBank/DDBJ whole genome shotgun (WGS) entry which is preliminary data.</text>
</comment>
<dbReference type="Gene3D" id="3.55.50.30">
    <property type="match status" value="1"/>
</dbReference>
<feature type="chain" id="PRO_5020753283" evidence="8">
    <location>
        <begin position="29"/>
        <end position="1122"/>
    </location>
</feature>
<evidence type="ECO:0000259" key="10">
    <source>
        <dbReference type="Pfam" id="PF16344"/>
    </source>
</evidence>
<accession>A0A4U0P6A1</accession>
<dbReference type="InterPro" id="IPR039426">
    <property type="entry name" value="TonB-dep_rcpt-like"/>
</dbReference>
<name>A0A4U0P6A1_9SPHI</name>
<evidence type="ECO:0000256" key="1">
    <source>
        <dbReference type="ARBA" id="ARBA00004571"/>
    </source>
</evidence>
<evidence type="ECO:0000256" key="3">
    <source>
        <dbReference type="ARBA" id="ARBA00022452"/>
    </source>
</evidence>
<keyword evidence="4 7" id="KW-0812">Transmembrane</keyword>
<dbReference type="PROSITE" id="PS52016">
    <property type="entry name" value="TONB_DEPENDENT_REC_3"/>
    <property type="match status" value="1"/>
</dbReference>
<dbReference type="InterPro" id="IPR036942">
    <property type="entry name" value="Beta-barrel_TonB_sf"/>
</dbReference>
<dbReference type="InterPro" id="IPR037066">
    <property type="entry name" value="Plug_dom_sf"/>
</dbReference>
<sequence>MKYRFLTRMWKATALLTFLFLMQTPLYATQAIETVKVTLSIVNMPYERIFSQLEVQSGYTFLYKKEDIQNLQSGKLDVKDQRLDLVLNELCKSVGLVYEIDDKVIIVRKAARPVNPHSSATTTVQQERVMRGRVTNDGGKPLGGVTVSLKNGSGRTVQTNEQGLYVLSLAPSLINPVLVFRFVGMETREIEATSTQNEINVQLLAAENMLEEAVIVGGYGLVQKRSDMVGSAFQVTAKQIKNLPAQRIDNMLEGLVPGLQIDFNTDQASSTRPRMNLRIRGEASLSASNEPLWIVDGIRVYTGDRTNMIPGMNTAVSPLSYLNPEDIESITVLKDATMASLYGADGSNGVILITTKKGIKSAPSLSVTSRYGLSTINKSTLFKTLDGEQYRTLARESYLNVPGNDIAYFPYQDLPGNPYSATNTDWTDVYYGIGTYFQNNLNISGGTDDVGYYISGEYFMNESTIKGNRQDRMSLRSNIDFNLSDKLKLTLLMSGSYNVDDIFNPSTDYYSFLPIISPYNADGSPRQIYDRIERIQDPITGEFVLGARSYKFFSGVAEREENDNMQRSFYTVNNLVLDYSILPTLKLTSQVGANYQSNHEEMYAARTNWSGKDSQGNPMGYATRGHANFLLWSAIERLNYNQQFGKHTLGGLLGFEASSQDNRTLSARGNGFANDHIKEVSYAAVRENASSSSSRVRRSSFFAQGSYNYDSRYYIALNWRADGNSDFGEDTRWGNFWSVGSSWNIHNEEFFNSDLLKVLKLKASFGTNGNSRLGNLRAQGLYNYGTSSNYYGMSGSTMSNVWNRRLSWEQSYMTNIGVRANFNNRVDVELEFYNKHTVDLLQDQDVSRTTGDTRVPRNIGSTLNRGIELNIETTNIDGKNFSWVTSANISHNRNKLLELYNGIPQVRDRTIWTEGEDLGTYYLVRWAGVDPRDGAPMWYDVNGNITHTFNLGDRVPYKNSTPWFYGGITNTLRYKDLSMSFLAIYSAGGYRFTSFGRDASSDGLNLMTSNQSINQLDRWQQPGDLALSPKPLWQVTNANSTRNSTRYLSNATFLRLKNVSFSYNLPYDWAQRIGTRGANITLIADNIGLWTPYDRSNWNSFKQTMSGYPMETTISLGLNVKL</sequence>